<dbReference type="KEGG" id="bst:GYO_2907"/>
<gene>
    <name evidence="1" type="ordered locus">GYO_2907</name>
</gene>
<keyword evidence="2" id="KW-1185">Reference proteome</keyword>
<sequence length="61" mass="7368">MKGYGITYLPMLILQHYSYDNLEFINIENKELKRNLYLYANSQHNLELVYHHLENPSLKII</sequence>
<reference evidence="1 2" key="1">
    <citation type="journal article" date="2012" name="J. Bacteriol.">
        <title>Whole-genome sequences of Bacillus subtilis and close relatives.</title>
        <authorList>
            <person name="Earl A.M."/>
            <person name="Eppinger M."/>
            <person name="Fricke W.F."/>
            <person name="Rosovitz M.J."/>
            <person name="Rasko D.A."/>
            <person name="Daugherty S."/>
            <person name="Losick R."/>
            <person name="Kolter R."/>
            <person name="Ravel J."/>
        </authorList>
    </citation>
    <scope>NUCLEOTIDE SEQUENCE [LARGE SCALE GENOMIC DNA]</scope>
    <source>
        <strain evidence="2">DSM 15029 / JCM 12233 / NBRC 101239 / NRRL B-23049 / TU-B-10</strain>
    </source>
</reference>
<protein>
    <recommendedName>
        <fullName evidence="3">LysR substrate-binding domain-containing protein</fullName>
    </recommendedName>
</protein>
<organism evidence="1 2">
    <name type="scientific">Bacillus spizizenii (strain DSM 15029 / JCM 12233 / NBRC 101239 / NRRL B-23049 / TU-B-10)</name>
    <name type="common">Bacillus subtilis subsp. spizizenii</name>
    <dbReference type="NCBI Taxonomy" id="1052585"/>
    <lineage>
        <taxon>Bacteria</taxon>
        <taxon>Bacillati</taxon>
        <taxon>Bacillota</taxon>
        <taxon>Bacilli</taxon>
        <taxon>Bacillales</taxon>
        <taxon>Bacillaceae</taxon>
        <taxon>Bacillus</taxon>
    </lineage>
</organism>
<dbReference type="STRING" id="1052585.GYO_2907"/>
<evidence type="ECO:0000313" key="2">
    <source>
        <dbReference type="Proteomes" id="UP000002651"/>
    </source>
</evidence>
<proteinExistence type="predicted"/>
<name>G4NXS4_BACS4</name>
<dbReference type="HOGENOM" id="CLU_2912923_0_0_9"/>
<evidence type="ECO:0000313" key="1">
    <source>
        <dbReference type="EMBL" id="AEP87514.1"/>
    </source>
</evidence>
<accession>G4NXS4</accession>
<evidence type="ECO:0008006" key="3">
    <source>
        <dbReference type="Google" id="ProtNLM"/>
    </source>
</evidence>
<dbReference type="Proteomes" id="UP000002651">
    <property type="component" value="Chromosome"/>
</dbReference>
<dbReference type="AlphaFoldDB" id="G4NXS4"/>
<dbReference type="EMBL" id="CP002905">
    <property type="protein sequence ID" value="AEP87514.1"/>
    <property type="molecule type" value="Genomic_DNA"/>
</dbReference>